<feature type="region of interest" description="Disordered" evidence="14">
    <location>
        <begin position="833"/>
        <end position="896"/>
    </location>
</feature>
<evidence type="ECO:0000256" key="12">
    <source>
        <dbReference type="ARBA" id="ARBA00048679"/>
    </source>
</evidence>
<dbReference type="Gene3D" id="3.80.10.10">
    <property type="entry name" value="Ribonuclease Inhibitor"/>
    <property type="match status" value="1"/>
</dbReference>
<dbReference type="InterPro" id="IPR000719">
    <property type="entry name" value="Prot_kinase_dom"/>
</dbReference>
<dbReference type="SMART" id="SM00369">
    <property type="entry name" value="LRR_TYP"/>
    <property type="match status" value="3"/>
</dbReference>
<keyword evidence="8" id="KW-0418">Kinase</keyword>
<dbReference type="PROSITE" id="PS51424">
    <property type="entry name" value="ROC"/>
    <property type="match status" value="1"/>
</dbReference>
<dbReference type="InterPro" id="IPR003591">
    <property type="entry name" value="Leu-rich_rpt_typical-subtyp"/>
</dbReference>
<dbReference type="STRING" id="361077.A0A151ZFK2"/>
<dbReference type="InterPro" id="IPR036322">
    <property type="entry name" value="WD40_repeat_dom_sf"/>
</dbReference>
<dbReference type="OrthoDB" id="15882at2759"/>
<gene>
    <name evidence="17" type="ORF">DLAC_06711</name>
</gene>
<dbReference type="InterPro" id="IPR001245">
    <property type="entry name" value="Ser-Thr/Tyr_kinase_cat_dom"/>
</dbReference>
<dbReference type="FunFam" id="3.30.70.1390:FF:000005">
    <property type="entry name" value="Probable serine/threonine-protein kinase roco4"/>
    <property type="match status" value="1"/>
</dbReference>
<evidence type="ECO:0000256" key="9">
    <source>
        <dbReference type="ARBA" id="ARBA00022840"/>
    </source>
</evidence>
<dbReference type="InParanoid" id="A0A151ZFK2"/>
<protein>
    <recommendedName>
        <fullName evidence="2">non-specific serine/threonine protein kinase</fullName>
        <ecNumber evidence="2">2.7.11.1</ecNumber>
    </recommendedName>
</protein>
<name>A0A151ZFK2_TIELA</name>
<dbReference type="InterPro" id="IPR020859">
    <property type="entry name" value="ROC"/>
</dbReference>
<dbReference type="PROSITE" id="PS50011">
    <property type="entry name" value="PROTEIN_KINASE_DOM"/>
    <property type="match status" value="1"/>
</dbReference>
<dbReference type="InterPro" id="IPR032171">
    <property type="entry name" value="COR-A"/>
</dbReference>
<dbReference type="PANTHER" id="PTHR44329:SF288">
    <property type="entry name" value="MITOGEN-ACTIVATED PROTEIN KINASE KINASE KINASE 20"/>
    <property type="match status" value="1"/>
</dbReference>
<dbReference type="Pfam" id="PF08477">
    <property type="entry name" value="Roc"/>
    <property type="match status" value="1"/>
</dbReference>
<dbReference type="Gene3D" id="3.30.200.20">
    <property type="entry name" value="Phosphorylase Kinase, domain 1"/>
    <property type="match status" value="1"/>
</dbReference>
<dbReference type="InterPro" id="IPR017441">
    <property type="entry name" value="Protein_kinase_ATP_BS"/>
</dbReference>
<dbReference type="InterPro" id="IPR051681">
    <property type="entry name" value="Ser/Thr_Kinases-Pseudokinases"/>
</dbReference>
<dbReference type="Pfam" id="PF16095">
    <property type="entry name" value="COR-A"/>
    <property type="match status" value="1"/>
</dbReference>
<organism evidence="17 18">
    <name type="scientific">Tieghemostelium lacteum</name>
    <name type="common">Slime mold</name>
    <name type="synonym">Dictyostelium lacteum</name>
    <dbReference type="NCBI Taxonomy" id="361077"/>
    <lineage>
        <taxon>Eukaryota</taxon>
        <taxon>Amoebozoa</taxon>
        <taxon>Evosea</taxon>
        <taxon>Eumycetozoa</taxon>
        <taxon>Dictyostelia</taxon>
        <taxon>Dictyosteliales</taxon>
        <taxon>Raperosteliaceae</taxon>
        <taxon>Tieghemostelium</taxon>
    </lineage>
</organism>
<evidence type="ECO:0000256" key="13">
    <source>
        <dbReference type="PROSITE-ProRule" id="PRU10141"/>
    </source>
</evidence>
<dbReference type="InterPro" id="IPR036388">
    <property type="entry name" value="WH-like_DNA-bd_sf"/>
</dbReference>
<dbReference type="GO" id="GO:0005524">
    <property type="term" value="F:ATP binding"/>
    <property type="evidence" value="ECO:0007669"/>
    <property type="project" value="UniProtKB-UniRule"/>
</dbReference>
<dbReference type="InterPro" id="IPR020635">
    <property type="entry name" value="Tyr_kinase_cat_dom"/>
</dbReference>
<dbReference type="PROSITE" id="PS00107">
    <property type="entry name" value="PROTEIN_KINASE_ATP"/>
    <property type="match status" value="1"/>
</dbReference>
<evidence type="ECO:0000256" key="5">
    <source>
        <dbReference type="ARBA" id="ARBA00022679"/>
    </source>
</evidence>
<dbReference type="Gene3D" id="1.10.10.10">
    <property type="entry name" value="Winged helix-like DNA-binding domain superfamily/Winged helix DNA-binding domain"/>
    <property type="match status" value="1"/>
</dbReference>
<dbReference type="GO" id="GO:0004713">
    <property type="term" value="F:protein tyrosine kinase activity"/>
    <property type="evidence" value="ECO:0007669"/>
    <property type="project" value="InterPro"/>
</dbReference>
<evidence type="ECO:0000256" key="8">
    <source>
        <dbReference type="ARBA" id="ARBA00022777"/>
    </source>
</evidence>
<feature type="domain" description="Protein kinase" evidence="15">
    <location>
        <begin position="1031"/>
        <end position="1294"/>
    </location>
</feature>
<comment type="catalytic activity">
    <reaction evidence="11">
        <text>L-threonyl-[protein] + ATP = O-phospho-L-threonyl-[protein] + ADP + H(+)</text>
        <dbReference type="Rhea" id="RHEA:46608"/>
        <dbReference type="Rhea" id="RHEA-COMP:11060"/>
        <dbReference type="Rhea" id="RHEA-COMP:11605"/>
        <dbReference type="ChEBI" id="CHEBI:15378"/>
        <dbReference type="ChEBI" id="CHEBI:30013"/>
        <dbReference type="ChEBI" id="CHEBI:30616"/>
        <dbReference type="ChEBI" id="CHEBI:61977"/>
        <dbReference type="ChEBI" id="CHEBI:456216"/>
        <dbReference type="EC" id="2.7.11.1"/>
    </reaction>
</comment>
<accession>A0A151ZFK2</accession>
<evidence type="ECO:0000313" key="17">
    <source>
        <dbReference type="EMBL" id="KYQ92707.1"/>
    </source>
</evidence>
<evidence type="ECO:0000259" key="16">
    <source>
        <dbReference type="PROSITE" id="PS51424"/>
    </source>
</evidence>
<evidence type="ECO:0000256" key="6">
    <source>
        <dbReference type="ARBA" id="ARBA00022737"/>
    </source>
</evidence>
<dbReference type="SUPFAM" id="SSF50978">
    <property type="entry name" value="WD40 repeat-like"/>
    <property type="match status" value="1"/>
</dbReference>
<keyword evidence="3" id="KW-0723">Serine/threonine-protein kinase</keyword>
<feature type="compositionally biased region" description="Acidic residues" evidence="14">
    <location>
        <begin position="56"/>
        <end position="71"/>
    </location>
</feature>
<dbReference type="Pfam" id="PF07714">
    <property type="entry name" value="PK_Tyr_Ser-Thr"/>
    <property type="match status" value="1"/>
</dbReference>
<keyword evidence="18" id="KW-1185">Reference proteome</keyword>
<dbReference type="InterPro" id="IPR032675">
    <property type="entry name" value="LRR_dom_sf"/>
</dbReference>
<feature type="binding site" evidence="13">
    <location>
        <position position="1059"/>
    </location>
    <ligand>
        <name>ATP</name>
        <dbReference type="ChEBI" id="CHEBI:30616"/>
    </ligand>
</feature>
<dbReference type="PROSITE" id="PS51450">
    <property type="entry name" value="LRR"/>
    <property type="match status" value="1"/>
</dbReference>
<dbReference type="Gene3D" id="3.30.70.1390">
    <property type="entry name" value="ROC domain from the Parkinson's disease-associated leucine-rich repeat kinase 2"/>
    <property type="match status" value="1"/>
</dbReference>
<dbReference type="OMA" id="KFQEFQR"/>
<dbReference type="SUPFAM" id="SSF56112">
    <property type="entry name" value="Protein kinase-like (PK-like)"/>
    <property type="match status" value="1"/>
</dbReference>
<evidence type="ECO:0000313" key="18">
    <source>
        <dbReference type="Proteomes" id="UP000076078"/>
    </source>
</evidence>
<dbReference type="Gene3D" id="2.130.10.10">
    <property type="entry name" value="YVTN repeat-like/Quinoprotein amine dehydrogenase"/>
    <property type="match status" value="2"/>
</dbReference>
<reference evidence="17 18" key="1">
    <citation type="submission" date="2015-12" db="EMBL/GenBank/DDBJ databases">
        <title>Dictyostelia acquired genes for synthesis and detection of signals that induce cell-type specialization by lateral gene transfer from prokaryotes.</title>
        <authorList>
            <person name="Gloeckner G."/>
            <person name="Schaap P."/>
        </authorList>
    </citation>
    <scope>NUCLEOTIDE SEQUENCE [LARGE SCALE GENOMIC DNA]</scope>
    <source>
        <strain evidence="17 18">TK</strain>
    </source>
</reference>
<evidence type="ECO:0000256" key="4">
    <source>
        <dbReference type="ARBA" id="ARBA00022614"/>
    </source>
</evidence>
<keyword evidence="10" id="KW-0342">GTP-binding</keyword>
<keyword evidence="9 13" id="KW-0067">ATP-binding</keyword>
<dbReference type="GO" id="GO:0005829">
    <property type="term" value="C:cytosol"/>
    <property type="evidence" value="ECO:0007669"/>
    <property type="project" value="UniProtKB-ARBA"/>
</dbReference>
<dbReference type="InterPro" id="IPR011009">
    <property type="entry name" value="Kinase-like_dom_sf"/>
</dbReference>
<dbReference type="Proteomes" id="UP000076078">
    <property type="component" value="Unassembled WGS sequence"/>
</dbReference>
<feature type="compositionally biased region" description="Low complexity" evidence="14">
    <location>
        <begin position="837"/>
        <end position="894"/>
    </location>
</feature>
<evidence type="ECO:0000259" key="15">
    <source>
        <dbReference type="PROSITE" id="PS50011"/>
    </source>
</evidence>
<comment type="caution">
    <text evidence="17">The sequence shown here is derived from an EMBL/GenBank/DDBJ whole genome shotgun (WGS) entry which is preliminary data.</text>
</comment>
<dbReference type="Gene3D" id="1.10.510.10">
    <property type="entry name" value="Transferase(Phosphotransferase) domain 1"/>
    <property type="match status" value="1"/>
</dbReference>
<keyword evidence="6" id="KW-0677">Repeat</keyword>
<dbReference type="SUPFAM" id="SSF52540">
    <property type="entry name" value="P-loop containing nucleoside triphosphate hydrolases"/>
    <property type="match status" value="1"/>
</dbReference>
<dbReference type="GO" id="GO:0004674">
    <property type="term" value="F:protein serine/threonine kinase activity"/>
    <property type="evidence" value="ECO:0007669"/>
    <property type="project" value="UniProtKB-KW"/>
</dbReference>
<evidence type="ECO:0000256" key="1">
    <source>
        <dbReference type="ARBA" id="ARBA00008171"/>
    </source>
</evidence>
<evidence type="ECO:0000256" key="10">
    <source>
        <dbReference type="ARBA" id="ARBA00023134"/>
    </source>
</evidence>
<dbReference type="InterPro" id="IPR027417">
    <property type="entry name" value="P-loop_NTPase"/>
</dbReference>
<feature type="domain" description="Roc" evidence="16">
    <location>
        <begin position="366"/>
        <end position="547"/>
    </location>
</feature>
<keyword evidence="7 13" id="KW-0547">Nucleotide-binding</keyword>
<keyword evidence="4" id="KW-0433">Leucine-rich repeat</keyword>
<sequence>MQLPTNISIIHIDVHGIEKEMIINQMNSINSLVNIMGEQVKLVYLDSDETSMMTGNDDDDDSIGDGDSMDDEQADLRPTAQCNIYVLDAKTKVSLDILKGIITGHLTDVQNHTSIVNQNNNNNTPDLSPPAPPPGFIVALNTGKGTTNFIKDFTTMLKVEKCNFPVVEWNGNDSSSEVLSMSEHLISSHKKQAALTKACVQGNVDLLDTIIVSKVSQDQLKEAHRAGHAIVFDSLLTHNSKVLDVTGTMALLGAIISSGKRLCLTNTKITAFPKSITQLCLQLVELDLSNNNIKKLPKKIKELQSLRILILRNNKLENLPLEIGYLSDLRILEIQDNPLTYFPSNVLHDGTKAIINFCKNILDRKNVETWKKVKLMFVGQEGVGKTSLLQAIKGSKNKKKETQVSGDTISTEGVKIKVIHEKKMDFLGWDFGGQQVFYPTHQFFLTSRALYLVVFRLTDPNFAERVEYWVRQVKSICEGGVPAIFIVGTHIDVCTPEQIAEAEAILKRSFVNQTLTRVKDPITFVCCSTGKGVKELKKKLFYEAEKSHLIKKDIPGTYLILEHRLSLRGANAGIIGEDEEKKSPTHKDRYIEYEEFVRECQLAHMRESDVEGAIQFLHNLGIILHYNTPSLKNLVVLDPQWLADVMSSLITFSHNWIKKGILNHSELVAIWGGKYDQSLWPILLKLLEKFEVAYELPNHITTTGKSLIPSLLPEEPEGEIQNIIEKEWPSLTTVVESKERVHIFGCDYNFEFMPLGFFARLLLRVLHINGAEVRTYWRNGVLLDIIGTPKIIEEKTQDDDLIFKINQLELNGKNGSNTNNNSSTIKLVQTENDNFMNSNGSSPINQSNNNINTSTTTTTTTTSSSSSSNNLNGSNISPSKSTNNLNNNNNNNNNRISKIKQQAMVTFKKRKNFDQKDTYKLNIEVRSYLGDSGEKDTASALFLQQLIFTVDSLLDNFYSNLHPVQRVIPCNHCIFQNPHKEPYYFEFSKCISALQEGEPFLLCRNDPNIPVRIDYIAPDLVTNKVPIMTDVEYEKQIGKGAFGLVHKGKLKDGTVVAIKSLILSDSQESDEMVEKYQEFQREVFIMSGLNHPNLVKLFGLMFNPPRMVMEFVPGGDLYKRLRSGPMSWNLKLRLMLDIAKGLEYMQSLSPPIVHRDLRSPNIFIYSLDETAPVCAKVADFGLSQQSVPSVSGLLKSYQWMAPETIGAEQETYTEKADTYSFAMILYEILTAKIPFEEYNLKDRQFITAIREQNLRPTLPEETPAKLKNIIELCWSGDAKKRPHFSIILRELQELCAGITTTTVSITNGQNNLSSSSIIQQEVEPPTTNSTVPTIPTINSSTNLLSNLPNANQPINFVANASVHRKLEILAAVEAGDYVWTKSSDSYICFWSTKKGQLFKEMKCTHTNQTTCMIKVGKYIWEATNSPSIYVWDMGTMEIVAEIKSQHKGSVNSLVFFESRDSNGGVWSGDQSGKINIWDMITFELKSSISIDGPVHCMTLSTINNLSCIYLSSNNQLFVCKTKTLQIQNNNSWKHSSGSTVQSLLAVKEELWSGASDGKIIVWKIKSEFDLSKQSTLDAHKEAVTSLVLLEDNVLSSSADKSLTLFRQASMKGSYSTQEHIKQPIKSIVKVQQNIVWTVSYDTQYPMVLWNIPSKWEKKAPNNSILPRLNIFKR</sequence>
<feature type="region of interest" description="Disordered" evidence="14">
    <location>
        <begin position="51"/>
        <end position="71"/>
    </location>
</feature>
<dbReference type="GO" id="GO:0005525">
    <property type="term" value="F:GTP binding"/>
    <property type="evidence" value="ECO:0007669"/>
    <property type="project" value="UniProtKB-KW"/>
</dbReference>
<keyword evidence="5" id="KW-0808">Transferase</keyword>
<dbReference type="InterPro" id="IPR015943">
    <property type="entry name" value="WD40/YVTN_repeat-like_dom_sf"/>
</dbReference>
<dbReference type="EMBL" id="LODT01000029">
    <property type="protein sequence ID" value="KYQ92707.1"/>
    <property type="molecule type" value="Genomic_DNA"/>
</dbReference>
<comment type="similarity">
    <text evidence="1">Belongs to the protein kinase superfamily. TKL Ser/Thr protein kinase family. ROCO subfamily.</text>
</comment>
<dbReference type="SMART" id="SM00219">
    <property type="entry name" value="TyrKc"/>
    <property type="match status" value="1"/>
</dbReference>
<dbReference type="EC" id="2.7.11.1" evidence="2"/>
<evidence type="ECO:0000256" key="2">
    <source>
        <dbReference type="ARBA" id="ARBA00012513"/>
    </source>
</evidence>
<dbReference type="CDD" id="cd13999">
    <property type="entry name" value="STKc_MAP3K-like"/>
    <property type="match status" value="1"/>
</dbReference>
<dbReference type="InterPro" id="IPR001611">
    <property type="entry name" value="Leu-rich_rpt"/>
</dbReference>
<dbReference type="Gene3D" id="3.40.50.300">
    <property type="entry name" value="P-loop containing nucleotide triphosphate hydrolases"/>
    <property type="match status" value="1"/>
</dbReference>
<comment type="catalytic activity">
    <reaction evidence="12">
        <text>L-seryl-[protein] + ATP = O-phospho-L-seryl-[protein] + ADP + H(+)</text>
        <dbReference type="Rhea" id="RHEA:17989"/>
        <dbReference type="Rhea" id="RHEA-COMP:9863"/>
        <dbReference type="Rhea" id="RHEA-COMP:11604"/>
        <dbReference type="ChEBI" id="CHEBI:15378"/>
        <dbReference type="ChEBI" id="CHEBI:29999"/>
        <dbReference type="ChEBI" id="CHEBI:30616"/>
        <dbReference type="ChEBI" id="CHEBI:83421"/>
        <dbReference type="ChEBI" id="CHEBI:456216"/>
        <dbReference type="EC" id="2.7.11.1"/>
    </reaction>
</comment>
<dbReference type="Pfam" id="PF25497">
    <property type="entry name" value="COR-B"/>
    <property type="match status" value="1"/>
</dbReference>
<dbReference type="InterPro" id="IPR057263">
    <property type="entry name" value="COR-B"/>
</dbReference>
<proteinExistence type="inferred from homology"/>
<dbReference type="PANTHER" id="PTHR44329">
    <property type="entry name" value="SERINE/THREONINE-PROTEIN KINASE TNNI3K-RELATED"/>
    <property type="match status" value="1"/>
</dbReference>
<evidence type="ECO:0000256" key="3">
    <source>
        <dbReference type="ARBA" id="ARBA00022527"/>
    </source>
</evidence>
<dbReference type="InterPro" id="IPR001680">
    <property type="entry name" value="WD40_rpt"/>
</dbReference>
<evidence type="ECO:0000256" key="7">
    <source>
        <dbReference type="ARBA" id="ARBA00022741"/>
    </source>
</evidence>
<dbReference type="SMART" id="SM00320">
    <property type="entry name" value="WD40"/>
    <property type="match status" value="3"/>
</dbReference>
<dbReference type="FunCoup" id="A0A151ZFK2">
    <property type="interactions" value="60"/>
</dbReference>
<evidence type="ECO:0000256" key="11">
    <source>
        <dbReference type="ARBA" id="ARBA00047899"/>
    </source>
</evidence>
<dbReference type="SUPFAM" id="SSF52058">
    <property type="entry name" value="L domain-like"/>
    <property type="match status" value="1"/>
</dbReference>
<evidence type="ECO:0000256" key="14">
    <source>
        <dbReference type="SAM" id="MobiDB-lite"/>
    </source>
</evidence>